<dbReference type="OrthoDB" id="2803695at2759"/>
<feature type="compositionally biased region" description="Basic residues" evidence="4">
    <location>
        <begin position="1055"/>
        <end position="1066"/>
    </location>
</feature>
<keyword evidence="1" id="KW-0547">Nucleotide-binding</keyword>
<feature type="domain" description="Helicase ATP-binding" evidence="6">
    <location>
        <begin position="400"/>
        <end position="609"/>
    </location>
</feature>
<feature type="signal peptide" evidence="5">
    <location>
        <begin position="1"/>
        <end position="25"/>
    </location>
</feature>
<keyword evidence="5" id="KW-0732">Signal</keyword>
<dbReference type="SUPFAM" id="SSF52540">
    <property type="entry name" value="P-loop containing nucleoside triphosphate hydrolases"/>
    <property type="match status" value="2"/>
</dbReference>
<dbReference type="EMBL" id="JH930481">
    <property type="protein sequence ID" value="EKM49396.1"/>
    <property type="molecule type" value="Genomic_DNA"/>
</dbReference>
<dbReference type="PROSITE" id="PS51194">
    <property type="entry name" value="HELICASE_CTER"/>
    <property type="match status" value="1"/>
</dbReference>
<feature type="compositionally biased region" description="Low complexity" evidence="4">
    <location>
        <begin position="1367"/>
        <end position="1378"/>
    </location>
</feature>
<feature type="region of interest" description="Disordered" evidence="4">
    <location>
        <begin position="1279"/>
        <end position="1482"/>
    </location>
</feature>
<dbReference type="InterPro" id="IPR038718">
    <property type="entry name" value="SNF2-like_sf"/>
</dbReference>
<dbReference type="STRING" id="650164.K5UIQ4"/>
<dbReference type="GeneID" id="18911639"/>
<keyword evidence="9" id="KW-1185">Reference proteome</keyword>
<evidence type="ECO:0000313" key="8">
    <source>
        <dbReference type="EMBL" id="EKM49396.1"/>
    </source>
</evidence>
<feature type="domain" description="Helicase C-terminal" evidence="7">
    <location>
        <begin position="882"/>
        <end position="1037"/>
    </location>
</feature>
<reference evidence="8 9" key="1">
    <citation type="journal article" date="2012" name="BMC Genomics">
        <title>Comparative genomics of the white-rot fungi, Phanerochaete carnosa and P. chrysosporium, to elucidate the genetic basis of the distinct wood types they colonize.</title>
        <authorList>
            <person name="Suzuki H."/>
            <person name="MacDonald J."/>
            <person name="Syed K."/>
            <person name="Salamov A."/>
            <person name="Hori C."/>
            <person name="Aerts A."/>
            <person name="Henrissat B."/>
            <person name="Wiebenga A."/>
            <person name="vanKuyk P.A."/>
            <person name="Barry K."/>
            <person name="Lindquist E."/>
            <person name="LaButti K."/>
            <person name="Lapidus A."/>
            <person name="Lucas S."/>
            <person name="Coutinho P."/>
            <person name="Gong Y."/>
            <person name="Samejima M."/>
            <person name="Mahadevan R."/>
            <person name="Abou-Zaid M."/>
            <person name="de Vries R.P."/>
            <person name="Igarashi K."/>
            <person name="Yadav J.S."/>
            <person name="Grigoriev I.V."/>
            <person name="Master E.R."/>
        </authorList>
    </citation>
    <scope>NUCLEOTIDE SEQUENCE [LARGE SCALE GENOMIC DNA]</scope>
    <source>
        <strain evidence="8 9">HHB-10118-sp</strain>
    </source>
</reference>
<dbReference type="GO" id="GO:0005524">
    <property type="term" value="F:ATP binding"/>
    <property type="evidence" value="ECO:0007669"/>
    <property type="project" value="InterPro"/>
</dbReference>
<dbReference type="GO" id="GO:0016787">
    <property type="term" value="F:hydrolase activity"/>
    <property type="evidence" value="ECO:0007669"/>
    <property type="project" value="UniProtKB-KW"/>
</dbReference>
<dbReference type="Gene3D" id="3.40.50.300">
    <property type="entry name" value="P-loop containing nucleotide triphosphate hydrolases"/>
    <property type="match status" value="1"/>
</dbReference>
<feature type="compositionally biased region" description="Low complexity" evidence="4">
    <location>
        <begin position="846"/>
        <end position="870"/>
    </location>
</feature>
<evidence type="ECO:0000256" key="4">
    <source>
        <dbReference type="SAM" id="MobiDB-lite"/>
    </source>
</evidence>
<evidence type="ECO:0000256" key="2">
    <source>
        <dbReference type="ARBA" id="ARBA00022801"/>
    </source>
</evidence>
<dbReference type="InterPro" id="IPR001650">
    <property type="entry name" value="Helicase_C-like"/>
</dbReference>
<feature type="region of interest" description="Disordered" evidence="4">
    <location>
        <begin position="846"/>
        <end position="878"/>
    </location>
</feature>
<keyword evidence="2" id="KW-0378">Hydrolase</keyword>
<proteinExistence type="predicted"/>
<feature type="chain" id="PRO_5003883911" description="Helicase ATP-binding domain-containing protein" evidence="5">
    <location>
        <begin position="26"/>
        <end position="1482"/>
    </location>
</feature>
<dbReference type="Proteomes" id="UP000008370">
    <property type="component" value="Unassembled WGS sequence"/>
</dbReference>
<evidence type="ECO:0000256" key="1">
    <source>
        <dbReference type="ARBA" id="ARBA00022741"/>
    </source>
</evidence>
<dbReference type="PROSITE" id="PS51192">
    <property type="entry name" value="HELICASE_ATP_BIND_1"/>
    <property type="match status" value="1"/>
</dbReference>
<dbReference type="KEGG" id="pco:PHACADRAFT_201655"/>
<evidence type="ECO:0008006" key="10">
    <source>
        <dbReference type="Google" id="ProtNLM"/>
    </source>
</evidence>
<evidence type="ECO:0000313" key="9">
    <source>
        <dbReference type="Proteomes" id="UP000008370"/>
    </source>
</evidence>
<feature type="region of interest" description="Disordered" evidence="4">
    <location>
        <begin position="1045"/>
        <end position="1243"/>
    </location>
</feature>
<evidence type="ECO:0000256" key="5">
    <source>
        <dbReference type="SAM" id="SignalP"/>
    </source>
</evidence>
<feature type="compositionally biased region" description="Basic residues" evidence="4">
    <location>
        <begin position="1433"/>
        <end position="1447"/>
    </location>
</feature>
<dbReference type="InterPro" id="IPR014001">
    <property type="entry name" value="Helicase_ATP-bd"/>
</dbReference>
<feature type="region of interest" description="Disordered" evidence="4">
    <location>
        <begin position="631"/>
        <end position="661"/>
    </location>
</feature>
<dbReference type="CDD" id="cd18793">
    <property type="entry name" value="SF2_C_SNF"/>
    <property type="match status" value="1"/>
</dbReference>
<dbReference type="RefSeq" id="XP_007402017.1">
    <property type="nucleotide sequence ID" value="XM_007401955.1"/>
</dbReference>
<feature type="compositionally biased region" description="Low complexity" evidence="4">
    <location>
        <begin position="1067"/>
        <end position="1082"/>
    </location>
</feature>
<dbReference type="InterPro" id="IPR000330">
    <property type="entry name" value="SNF2_N"/>
</dbReference>
<protein>
    <recommendedName>
        <fullName evidence="10">Helicase ATP-binding domain-containing protein</fullName>
    </recommendedName>
</protein>
<evidence type="ECO:0000256" key="3">
    <source>
        <dbReference type="ARBA" id="ARBA00022840"/>
    </source>
</evidence>
<dbReference type="Gene3D" id="3.40.50.10810">
    <property type="entry name" value="Tandem AAA-ATPase domain"/>
    <property type="match status" value="1"/>
</dbReference>
<feature type="compositionally biased region" description="Basic and acidic residues" evidence="4">
    <location>
        <begin position="1407"/>
        <end position="1416"/>
    </location>
</feature>
<dbReference type="PANTHER" id="PTHR10799">
    <property type="entry name" value="SNF2/RAD54 HELICASE FAMILY"/>
    <property type="match status" value="1"/>
</dbReference>
<accession>K5UIQ4</accession>
<evidence type="ECO:0000259" key="7">
    <source>
        <dbReference type="PROSITE" id="PS51194"/>
    </source>
</evidence>
<organism evidence="8 9">
    <name type="scientific">Phanerochaete carnosa (strain HHB-10118-sp)</name>
    <name type="common">White-rot fungus</name>
    <name type="synonym">Peniophora carnosa</name>
    <dbReference type="NCBI Taxonomy" id="650164"/>
    <lineage>
        <taxon>Eukaryota</taxon>
        <taxon>Fungi</taxon>
        <taxon>Dikarya</taxon>
        <taxon>Basidiomycota</taxon>
        <taxon>Agaricomycotina</taxon>
        <taxon>Agaricomycetes</taxon>
        <taxon>Polyporales</taxon>
        <taxon>Phanerochaetaceae</taxon>
        <taxon>Phanerochaete</taxon>
    </lineage>
</organism>
<dbReference type="InParanoid" id="K5UIQ4"/>
<feature type="compositionally biased region" description="Low complexity" evidence="4">
    <location>
        <begin position="1448"/>
        <end position="1460"/>
    </location>
</feature>
<gene>
    <name evidence="8" type="ORF">PHACADRAFT_201655</name>
</gene>
<dbReference type="SMART" id="SM00490">
    <property type="entry name" value="HELICc"/>
    <property type="match status" value="1"/>
</dbReference>
<sequence length="1482" mass="163699">MGATWALFLVLAFPWSKELWQEVSGVTRPIWDDNPEPTFGMALTDEEREEVQDFVRRVQAASGKEAAESIFGCRSKAHTKKEADRRARKIVQTWQKNLFVKGKWKVSKIVGDYLVENNYDYWGQLNGSRTPRDLDSASRALSATSMCYVVAQPLLEKLVDEHEYIGKSIPPATEQEWLITLLSIVYSGQKSTVKRTLNKIQALEKRIEKDERSLRTDLSLTKGGVTKLLNSIASGSKQLLEYRMRTRNEEDARRNATLAGTLGDIQSSLAGQRSGNIPPAVHRLIYQVVDTSAFLGIESAINETLERYRQGDSNTQFLPAERSIIPDWNLDDELKHLTVKNTQQLWTDLGIKDEKLVPLAEWRDPYLQFNSWQNPDECPEERRIPSNLKWHQVVGLHRFAESMFTGTSVLNMDEVGVGKTLQVIALIAYRIMSIQALDHGGEYLGRFKNLKPGTLKDGAVLIIVPPTLLNQWSDEMQRWFKYGAVDLVKYEGSYDHDARKQWWKAFGERSSKMYQRVILTTRQALFADADAALMEKTTDIKKSYLPTLYHAEIGFYVADEIHDIRNAGKRLNAYIALSSHVGYAILLTATPMVTRPQDLLNIGKIMRISACNDEAIAREFARKIAAGKRADKKRRKAEKDDQSAVTVERAQGKVPSDSEEPSALEEVIRECIERLKKIFKSYAMRRTIQSPDYDGRPIWGADPPLDIFVFLKPNGRETEKIEELAAEAMVVSMEGWETKFYLGVRKILTHPDYYEWDRIQDTTDERRVAWQGPASLEEYQANPSTKIDATVEIIRHHLQNAGAAPLGNKWPDGDSITKIDPLWQVYTNDLVPRRKIFVDRFAPSLSPSTKPTETAPAPAESASAAMPSETGATSPKCYEADPAAEPLWDTDTPDKHVVYVFFAAQQLLLKKVLEWHGIKALTLSGGMSPGKRAQTLREFREAAVPMVLIVTSVSIVGLNLDCANIVTFLSTMWSGQDDRQFIGRVWRNPQVKPVLVYRPLAMETNEKNMSNIAFGKEEMHRAFITPTAIEKALAEVMVQVNENEDAEDAVEAGGKKTRAKKAKKSPAVKAAAAGGDRPAASAESSKAAGRKKASQTKPSTEEQAAGGDQIATSPQVAPEGDQAGSPALGRQTTLPEHDPSDRSMLTPPSAVIPEREAVATGGHSTVGQSGEREAVDIGEQEVAATGDHSTPAKEQGPSSNESRAPNEPIVASDSSTSRLRPAAPAQEDVERRPEQSLFPPAKPPLHVYKRLNIAKAGPTVLTLQREESPEESLALKMGRLASPSQPAARHQRATTIPARVVETPDVNMEVEDDIQPFDTPEVDMHPSVEDIDSEHFTSSSLSSISSEPPPPKKVRLGDPASATRTVGGSDAFGGASAAVQLQPRHKPVAVRPEVGFSRLPEVGSTRRHPEGSRPAEEASTSGEARADTVLKTKAIKAARTAKARAAKAARQTKNATVVAESEPEPAEPTTAPAKNKGKGRAE</sequence>
<dbReference type="InterPro" id="IPR049730">
    <property type="entry name" value="SNF2/RAD54-like_C"/>
</dbReference>
<dbReference type="SMART" id="SM00487">
    <property type="entry name" value="DEXDc"/>
    <property type="match status" value="1"/>
</dbReference>
<dbReference type="Pfam" id="PF00271">
    <property type="entry name" value="Helicase_C"/>
    <property type="match status" value="1"/>
</dbReference>
<keyword evidence="3" id="KW-0067">ATP-binding</keyword>
<name>K5UIQ4_PHACS</name>
<evidence type="ECO:0000259" key="6">
    <source>
        <dbReference type="PROSITE" id="PS51192"/>
    </source>
</evidence>
<dbReference type="InterPro" id="IPR027417">
    <property type="entry name" value="P-loop_NTPase"/>
</dbReference>
<dbReference type="Pfam" id="PF00176">
    <property type="entry name" value="SNF2-rel_dom"/>
    <property type="match status" value="1"/>
</dbReference>
<dbReference type="HOGENOM" id="CLU_004413_0_0_1"/>